<dbReference type="InterPro" id="IPR027986">
    <property type="entry name" value="TCAIM"/>
</dbReference>
<evidence type="ECO:0000313" key="3">
    <source>
        <dbReference type="Proteomes" id="UP001434883"/>
    </source>
</evidence>
<name>A0ABV0RMV9_9TELE</name>
<proteinExistence type="predicted"/>
<gene>
    <name evidence="2" type="ORF">XENOCAPTIV_022265</name>
</gene>
<dbReference type="PANTHER" id="PTHR31596:SF1">
    <property type="entry name" value="T-CELL ACTIVATION INHIBITOR, MITOCHONDRIAL"/>
    <property type="match status" value="1"/>
</dbReference>
<comment type="caution">
    <text evidence="2">The sequence shown here is derived from an EMBL/GenBank/DDBJ whole genome shotgun (WGS) entry which is preliminary data.</text>
</comment>
<accession>A0ABV0RMV9</accession>
<keyword evidence="3" id="KW-1185">Reference proteome</keyword>
<reference evidence="2 3" key="1">
    <citation type="submission" date="2021-06" db="EMBL/GenBank/DDBJ databases">
        <authorList>
            <person name="Palmer J.M."/>
        </authorList>
    </citation>
    <scope>NUCLEOTIDE SEQUENCE [LARGE SCALE GENOMIC DNA]</scope>
    <source>
        <strain evidence="2 3">XC_2019</strain>
        <tissue evidence="2">Muscle</tissue>
    </source>
</reference>
<evidence type="ECO:0000259" key="1">
    <source>
        <dbReference type="Pfam" id="PF14687"/>
    </source>
</evidence>
<dbReference type="PANTHER" id="PTHR31596">
    <property type="entry name" value="T-CELL ACTIVATION INHIBITOR, MITOCHONDRIAL"/>
    <property type="match status" value="1"/>
</dbReference>
<evidence type="ECO:0000313" key="2">
    <source>
        <dbReference type="EMBL" id="MEQ2209007.1"/>
    </source>
</evidence>
<organism evidence="2 3">
    <name type="scientific">Xenoophorus captivus</name>
    <dbReference type="NCBI Taxonomy" id="1517983"/>
    <lineage>
        <taxon>Eukaryota</taxon>
        <taxon>Metazoa</taxon>
        <taxon>Chordata</taxon>
        <taxon>Craniata</taxon>
        <taxon>Vertebrata</taxon>
        <taxon>Euteleostomi</taxon>
        <taxon>Actinopterygii</taxon>
        <taxon>Neopterygii</taxon>
        <taxon>Teleostei</taxon>
        <taxon>Neoteleostei</taxon>
        <taxon>Acanthomorphata</taxon>
        <taxon>Ovalentaria</taxon>
        <taxon>Atherinomorphae</taxon>
        <taxon>Cyprinodontiformes</taxon>
        <taxon>Goodeidae</taxon>
        <taxon>Xenoophorus</taxon>
    </lineage>
</organism>
<dbReference type="InterPro" id="IPR028031">
    <property type="entry name" value="DUF4460"/>
</dbReference>
<protein>
    <recommendedName>
        <fullName evidence="1">DUF4460 domain-containing protein</fullName>
    </recommendedName>
</protein>
<dbReference type="EMBL" id="JAHRIN010050907">
    <property type="protein sequence ID" value="MEQ2209007.1"/>
    <property type="molecule type" value="Genomic_DNA"/>
</dbReference>
<dbReference type="Pfam" id="PF14687">
    <property type="entry name" value="DUF4460"/>
    <property type="match status" value="1"/>
</dbReference>
<sequence>MKPLLNQLILFSLASYGNTGRHTISCLRSVFEIRSQRKQVTTCLVQHRALSGAEAASALRPFYFAVHPDFFGQYPYEREVNENSLKRLNGYLENLQKPGSNLARPTELTFFVRDTKENTEKKAGILHSGTV</sequence>
<feature type="domain" description="DUF4460" evidence="1">
    <location>
        <begin position="47"/>
        <end position="122"/>
    </location>
</feature>
<dbReference type="Proteomes" id="UP001434883">
    <property type="component" value="Unassembled WGS sequence"/>
</dbReference>